<sequence>MTARLKTIAPAINKVLTKHHQGACGIRQRTARVPELPDAMAFTVVLDEACENDAPHSPAVAVFPSTFFPPVDSFSPGKLTHLPQPQLRLLFKYLPADEERLTQCREDPPP</sequence>
<dbReference type="EMBL" id="CP012390">
    <property type="protein sequence ID" value="ALE18688.1"/>
    <property type="molecule type" value="Genomic_DNA"/>
</dbReference>
<dbReference type="KEGG" id="cbq:AL705_02175"/>
<name>A0A0M4M7T6_9ACTN</name>
<gene>
    <name evidence="1" type="ORF">AL705_02175</name>
    <name evidence="2" type="ORF">LC603019_00450</name>
</gene>
<dbReference type="AlphaFoldDB" id="A0A0M4M7T6"/>
<proteinExistence type="predicted"/>
<evidence type="ECO:0000313" key="2">
    <source>
        <dbReference type="EMBL" id="VHO00065.1"/>
    </source>
</evidence>
<dbReference type="EMBL" id="LR584267">
    <property type="protein sequence ID" value="VHO00065.1"/>
    <property type="molecule type" value="Genomic_DNA"/>
</dbReference>
<dbReference type="Proteomes" id="UP000068137">
    <property type="component" value="Chromosome"/>
</dbReference>
<reference evidence="1 3" key="1">
    <citation type="journal article" date="2015" name="Genome Announc.">
        <title>Complete Genome Sequences for Two Strains of a Novel Fastidious, Partially Acid-Fast, Gram-Positive Corynebacterineae Bacterium, Derived from Human Clinical Samples.</title>
        <authorList>
            <person name="Nicholson A.C."/>
            <person name="Bell M."/>
            <person name="Humrighouse B.W."/>
            <person name="McQuiston J.R."/>
        </authorList>
    </citation>
    <scope>NUCLEOTIDE SEQUENCE [LARGE SCALE GENOMIC DNA]</scope>
    <source>
        <strain evidence="1 3">X1698</strain>
    </source>
</reference>
<accession>A0A0M4M7T6</accession>
<reference evidence="1" key="2">
    <citation type="journal article" date="2016" name="Int. J. Syst. Evol. Microbiol.">
        <title>Lawsonella clevelandensis gen. nov., sp. nov., a new member of the suborder Corynebacterineae isolated from human abscesses.</title>
        <authorList>
            <person name="Bell M.E."/>
            <person name="Bernard K.A."/>
            <person name="Harrington S.M."/>
            <person name="Patel N.B."/>
            <person name="Tucker T.A."/>
            <person name="Metcalfe M.G."/>
            <person name="McQuiston J.R."/>
        </authorList>
    </citation>
    <scope>NUCLEOTIDE SEQUENCE</scope>
    <source>
        <strain evidence="1">X1698</strain>
    </source>
</reference>
<evidence type="ECO:0000313" key="3">
    <source>
        <dbReference type="Proteomes" id="UP000068137"/>
    </source>
</evidence>
<keyword evidence="4" id="KW-1185">Reference proteome</keyword>
<evidence type="ECO:0000313" key="4">
    <source>
        <dbReference type="Proteomes" id="UP000324288"/>
    </source>
</evidence>
<evidence type="ECO:0000313" key="1">
    <source>
        <dbReference type="EMBL" id="ALE18688.1"/>
    </source>
</evidence>
<protein>
    <submittedName>
        <fullName evidence="1">Uncharacterized protein</fullName>
    </submittedName>
</protein>
<reference evidence="2 4" key="3">
    <citation type="submission" date="2019-04" db="EMBL/GenBank/DDBJ databases">
        <authorList>
            <person name="Seth-Smith MB H."/>
            <person name="Seth-Smith H."/>
        </authorList>
    </citation>
    <scope>NUCLEOTIDE SEQUENCE [LARGE SCALE GENOMIC DNA]</scope>
    <source>
        <strain evidence="2">USB-603019</strain>
    </source>
</reference>
<dbReference type="Proteomes" id="UP000324288">
    <property type="component" value="Chromosome"/>
</dbReference>
<organism evidence="1 3">
    <name type="scientific">Lawsonella clevelandensis</name>
    <dbReference type="NCBI Taxonomy" id="1528099"/>
    <lineage>
        <taxon>Bacteria</taxon>
        <taxon>Bacillati</taxon>
        <taxon>Actinomycetota</taxon>
        <taxon>Actinomycetes</taxon>
        <taxon>Mycobacteriales</taxon>
        <taxon>Lawsonellaceae</taxon>
        <taxon>Lawsonella</taxon>
    </lineage>
</organism>